<reference evidence="1 2" key="1">
    <citation type="submission" date="2016-02" db="EMBL/GenBank/DDBJ databases">
        <title>Complete genome sequence of a polyvalent bacteriophage, SEGD1, simultaneously inhibiting both Salmonella enterica and Escherichia coli O157:H7.</title>
        <authorList>
            <person name="Fan J."/>
            <person name="Ma J."/>
        </authorList>
    </citation>
    <scope>NUCLEOTIDE SEQUENCE [LARGE SCALE GENOMIC DNA]</scope>
</reference>
<protein>
    <submittedName>
        <fullName evidence="1">Uncharacterized protein</fullName>
    </submittedName>
</protein>
<dbReference type="Proteomes" id="UP000223976">
    <property type="component" value="Segment"/>
</dbReference>
<organism evidence="1 2">
    <name type="scientific">Enterobacteria phage SEGD1</name>
    <dbReference type="NCBI Taxonomy" id="1805456"/>
    <lineage>
        <taxon>Viruses</taxon>
        <taxon>Duplodnaviria</taxon>
        <taxon>Heunggongvirae</taxon>
        <taxon>Uroviricota</taxon>
        <taxon>Caudoviricetes</taxon>
        <taxon>Chimalliviridae</taxon>
        <taxon>Seoulvirus</taxon>
        <taxon>Seoulvirus SPN3US</taxon>
    </lineage>
</organism>
<evidence type="ECO:0000313" key="1">
    <source>
        <dbReference type="EMBL" id="AMR59860.1"/>
    </source>
</evidence>
<gene>
    <name evidence="1" type="ORF">SEGD1_213</name>
</gene>
<proteinExistence type="predicted"/>
<name>A0A142IIS2_9CAUD</name>
<sequence length="244" mass="28714">MLKVEVPVLLNLTPQFFEALFEKHWPAFAKNELKDNPQWYPLRDEFKYTAINVCIEVFTAWLQEMYDCINTERLFTLEHVEINVVDVYEGYSYEEGITATGLSQQDVEEQIFAWIEWFTEKLMLADFVTQVEDVFIPMYERLAEIRRNHRLLGYWYDTYTTSSTLWSSATAAFGITDGDYDVVHSGPWQYGFGTLWHELTDAMCLDFYLCEGKFYTDNCVSQIPNGAMVVMCRIRKEVSEKLNY</sequence>
<evidence type="ECO:0000313" key="2">
    <source>
        <dbReference type="Proteomes" id="UP000223976"/>
    </source>
</evidence>
<dbReference type="EMBL" id="KU726251">
    <property type="protein sequence ID" value="AMR59860.1"/>
    <property type="molecule type" value="Genomic_DNA"/>
</dbReference>
<accession>A0A142IIS2</accession>